<dbReference type="GO" id="GO:0016787">
    <property type="term" value="F:hydrolase activity"/>
    <property type="evidence" value="ECO:0007669"/>
    <property type="project" value="UniProtKB-KW"/>
</dbReference>
<organism evidence="3 4">
    <name type="scientific">Paenibacillus validus</name>
    <dbReference type="NCBI Taxonomy" id="44253"/>
    <lineage>
        <taxon>Bacteria</taxon>
        <taxon>Bacillati</taxon>
        <taxon>Bacillota</taxon>
        <taxon>Bacilli</taxon>
        <taxon>Bacillales</taxon>
        <taxon>Paenibacillaceae</taxon>
        <taxon>Paenibacillus</taxon>
    </lineage>
</organism>
<gene>
    <name evidence="3" type="ORF">GNP93_21600</name>
</gene>
<evidence type="ECO:0000259" key="2">
    <source>
        <dbReference type="PROSITE" id="PS51462"/>
    </source>
</evidence>
<evidence type="ECO:0000313" key="4">
    <source>
        <dbReference type="Proteomes" id="UP000450917"/>
    </source>
</evidence>
<feature type="domain" description="Nudix hydrolase" evidence="2">
    <location>
        <begin position="36"/>
        <end position="161"/>
    </location>
</feature>
<dbReference type="AlphaFoldDB" id="A0A7X2ZFJ7"/>
<dbReference type="EMBL" id="WNZX01000023">
    <property type="protein sequence ID" value="MUG73231.1"/>
    <property type="molecule type" value="Genomic_DNA"/>
</dbReference>
<dbReference type="PANTHER" id="PTHR43222">
    <property type="entry name" value="NUDIX HYDROLASE 23"/>
    <property type="match status" value="1"/>
</dbReference>
<dbReference type="InterPro" id="IPR020084">
    <property type="entry name" value="NUDIX_hydrolase_CS"/>
</dbReference>
<dbReference type="Pfam" id="PF00293">
    <property type="entry name" value="NUDIX"/>
    <property type="match status" value="1"/>
</dbReference>
<dbReference type="Pfam" id="PF14803">
    <property type="entry name" value="Zn_ribbon_Nudix"/>
    <property type="match status" value="1"/>
</dbReference>
<dbReference type="Gene3D" id="3.90.79.10">
    <property type="entry name" value="Nucleoside Triphosphate Pyrophosphohydrolase"/>
    <property type="match status" value="1"/>
</dbReference>
<name>A0A7X2ZFJ7_9BACL</name>
<sequence>MDMKYCMECGSALAKKDIDGTERLACTACSFVHWGNYSIGVGALVVRDDKVLLVRRAIEPGKGKWTNPGGYIEQLEPIEDTIVREVYEESGIRAKVQEIIAVRDLPTNVHNVYIAFRMDYVEGEPVPDRVEADAAGFFSLEEMRMMPVATFTEWLVDIAMTPRKEGLFADKQPVASFGGFGYAVGKVGASCR</sequence>
<dbReference type="PROSITE" id="PS00893">
    <property type="entry name" value="NUDIX_BOX"/>
    <property type="match status" value="1"/>
</dbReference>
<accession>A0A7X2ZFJ7</accession>
<protein>
    <submittedName>
        <fullName evidence="3">NUDIX domain-containing protein</fullName>
    </submittedName>
</protein>
<keyword evidence="1" id="KW-0378">Hydrolase</keyword>
<keyword evidence="4" id="KW-1185">Reference proteome</keyword>
<comment type="caution">
    <text evidence="3">The sequence shown here is derived from an EMBL/GenBank/DDBJ whole genome shotgun (WGS) entry which is preliminary data.</text>
</comment>
<reference evidence="3 4" key="1">
    <citation type="submission" date="2019-11" db="EMBL/GenBank/DDBJ databases">
        <title>Draft genome sequences of five Paenibacillus species of dairy origin.</title>
        <authorList>
            <person name="Olajide A.M."/>
            <person name="Chen S."/>
            <person name="Lapointe G."/>
        </authorList>
    </citation>
    <scope>NUCLEOTIDE SEQUENCE [LARGE SCALE GENOMIC DNA]</scope>
    <source>
        <strain evidence="3 4">2CS3</strain>
    </source>
</reference>
<evidence type="ECO:0000256" key="1">
    <source>
        <dbReference type="ARBA" id="ARBA00022801"/>
    </source>
</evidence>
<dbReference type="PROSITE" id="PS51462">
    <property type="entry name" value="NUDIX"/>
    <property type="match status" value="1"/>
</dbReference>
<evidence type="ECO:0000313" key="3">
    <source>
        <dbReference type="EMBL" id="MUG73231.1"/>
    </source>
</evidence>
<dbReference type="InterPro" id="IPR029401">
    <property type="entry name" value="Nudix_N"/>
</dbReference>
<dbReference type="PANTHER" id="PTHR43222:SF2">
    <property type="entry name" value="NUDIX HYDROLASE 23, CHLOROPLASTIC"/>
    <property type="match status" value="1"/>
</dbReference>
<dbReference type="Proteomes" id="UP000450917">
    <property type="component" value="Unassembled WGS sequence"/>
</dbReference>
<dbReference type="InterPro" id="IPR000086">
    <property type="entry name" value="NUDIX_hydrolase_dom"/>
</dbReference>
<proteinExistence type="predicted"/>
<dbReference type="InterPro" id="IPR015797">
    <property type="entry name" value="NUDIX_hydrolase-like_dom_sf"/>
</dbReference>
<dbReference type="Gene3D" id="2.20.70.10">
    <property type="match status" value="1"/>
</dbReference>
<dbReference type="SUPFAM" id="SSF55811">
    <property type="entry name" value="Nudix"/>
    <property type="match status" value="1"/>
</dbReference>